<evidence type="ECO:0000256" key="2">
    <source>
        <dbReference type="ARBA" id="ARBA00004754"/>
    </source>
</evidence>
<comment type="catalytic activity">
    <reaction evidence="1">
        <text>5-hydroxy-2-oxo-4-ureido-2,5-dihydro-1H-imidazole-5-carboxylate + H(+) = (S)-allantoin + CO2</text>
        <dbReference type="Rhea" id="RHEA:26301"/>
        <dbReference type="ChEBI" id="CHEBI:15378"/>
        <dbReference type="ChEBI" id="CHEBI:15678"/>
        <dbReference type="ChEBI" id="CHEBI:16526"/>
        <dbReference type="ChEBI" id="CHEBI:58639"/>
        <dbReference type="EC" id="4.1.1.97"/>
    </reaction>
</comment>
<dbReference type="RefSeq" id="WP_106748491.1">
    <property type="nucleotide sequence ID" value="NZ_CP027668.1"/>
</dbReference>
<dbReference type="Pfam" id="PF09349">
    <property type="entry name" value="OHCU_decarbox"/>
    <property type="match status" value="1"/>
</dbReference>
<dbReference type="NCBIfam" id="TIGR03164">
    <property type="entry name" value="UHCUDC"/>
    <property type="match status" value="1"/>
</dbReference>
<dbReference type="GO" id="GO:0006144">
    <property type="term" value="P:purine nucleobase metabolic process"/>
    <property type="evidence" value="ECO:0007669"/>
    <property type="project" value="UniProtKB-KW"/>
</dbReference>
<dbReference type="GO" id="GO:0051997">
    <property type="term" value="F:2-oxo-4-hydroxy-4-carboxy-5-ureidoimidazoline decarboxylase activity"/>
    <property type="evidence" value="ECO:0007669"/>
    <property type="project" value="UniProtKB-EC"/>
</dbReference>
<comment type="pathway">
    <text evidence="2">Purine metabolism; urate degradation; (S)-allantoin from urate: step 3/3.</text>
</comment>
<evidence type="ECO:0000313" key="8">
    <source>
        <dbReference type="EMBL" id="AVO45150.1"/>
    </source>
</evidence>
<evidence type="ECO:0000256" key="3">
    <source>
        <dbReference type="ARBA" id="ARBA00012257"/>
    </source>
</evidence>
<dbReference type="InterPro" id="IPR036778">
    <property type="entry name" value="OHCU_decarboxylase_sf"/>
</dbReference>
<dbReference type="UniPathway" id="UPA00394">
    <property type="reaction ID" value="UER00652"/>
</dbReference>
<keyword evidence="4" id="KW-0659">Purine metabolism</keyword>
<dbReference type="InterPro" id="IPR018020">
    <property type="entry name" value="OHCU_decarboxylase"/>
</dbReference>
<evidence type="ECO:0000256" key="6">
    <source>
        <dbReference type="ARBA" id="ARBA00023239"/>
    </source>
</evidence>
<sequence length="186" mass="20091">MDLAQQALTEGRFLPVAELNEATRDAFVRLLAPAVENAPWICERVAASRPFDGPVAVLDAIGTVIRSAPRDDQIRLLRGHPELAGREAAAGTMTAASTTEQGRLGLDRLPAPALAALVEGNRAYRERFGFPYVVALRRRATLDEVFDDLNRRLGQPPDAELATALNEVIAVTSGRLSLLLGPFDIP</sequence>
<keyword evidence="6" id="KW-0456">Lyase</keyword>
<evidence type="ECO:0000256" key="1">
    <source>
        <dbReference type="ARBA" id="ARBA00001163"/>
    </source>
</evidence>
<dbReference type="Proteomes" id="UP000237889">
    <property type="component" value="Chromosome"/>
</dbReference>
<evidence type="ECO:0000259" key="7">
    <source>
        <dbReference type="Pfam" id="PF09349"/>
    </source>
</evidence>
<dbReference type="PANTHER" id="PTHR43466">
    <property type="entry name" value="2-OXO-4-HYDROXY-4-CARBOXY-5-UREIDOIMIDAZOLINE DECARBOXYLASE-RELATED"/>
    <property type="match status" value="1"/>
</dbReference>
<evidence type="ECO:0000256" key="4">
    <source>
        <dbReference type="ARBA" id="ARBA00022631"/>
    </source>
</evidence>
<dbReference type="Gene3D" id="1.10.3330.10">
    <property type="entry name" value="Oxo-4-hydroxy-4-carboxy-5-ureidoimidazoline decarboxylase"/>
    <property type="match status" value="1"/>
</dbReference>
<dbReference type="EMBL" id="CP027668">
    <property type="protein sequence ID" value="AVO45150.1"/>
    <property type="molecule type" value="Genomic_DNA"/>
</dbReference>
<dbReference type="EC" id="4.1.1.97" evidence="3"/>
<feature type="domain" description="Oxo-4-hydroxy-4-carboxy-5-ureidoimidazoline decarboxylase" evidence="7">
    <location>
        <begin position="20"/>
        <end position="176"/>
    </location>
</feature>
<accession>A0A2S0NAF1</accession>
<protein>
    <recommendedName>
        <fullName evidence="3">2-oxo-4-hydroxy-4-carboxy-5-ureidoimidazoline decarboxylase</fullName>
        <ecNumber evidence="3">4.1.1.97</ecNumber>
    </recommendedName>
</protein>
<organism evidence="8 9">
    <name type="scientific">Phreatobacter cathodiphilus</name>
    <dbReference type="NCBI Taxonomy" id="1868589"/>
    <lineage>
        <taxon>Bacteria</taxon>
        <taxon>Pseudomonadati</taxon>
        <taxon>Pseudomonadota</taxon>
        <taxon>Alphaproteobacteria</taxon>
        <taxon>Hyphomicrobiales</taxon>
        <taxon>Phreatobacteraceae</taxon>
        <taxon>Phreatobacter</taxon>
    </lineage>
</organism>
<dbReference type="InterPro" id="IPR017580">
    <property type="entry name" value="OHCU_decarboxylase-1"/>
</dbReference>
<gene>
    <name evidence="8" type="primary">uraD</name>
    <name evidence="8" type="ORF">C6569_08785</name>
</gene>
<proteinExistence type="predicted"/>
<dbReference type="AlphaFoldDB" id="A0A2S0NAF1"/>
<evidence type="ECO:0000313" key="9">
    <source>
        <dbReference type="Proteomes" id="UP000237889"/>
    </source>
</evidence>
<dbReference type="OrthoDB" id="9800909at2"/>
<dbReference type="GO" id="GO:0019628">
    <property type="term" value="P:urate catabolic process"/>
    <property type="evidence" value="ECO:0007669"/>
    <property type="project" value="UniProtKB-UniPathway"/>
</dbReference>
<keyword evidence="5" id="KW-0210">Decarboxylase</keyword>
<reference evidence="8 9" key="1">
    <citation type="submission" date="2018-03" db="EMBL/GenBank/DDBJ databases">
        <title>Genome sequencing of Phreatobacter sp.</title>
        <authorList>
            <person name="Kim S.-J."/>
            <person name="Heo J."/>
            <person name="Kwon S.-W."/>
        </authorList>
    </citation>
    <scope>NUCLEOTIDE SEQUENCE [LARGE SCALE GENOMIC DNA]</scope>
    <source>
        <strain evidence="8 9">S-12</strain>
    </source>
</reference>
<evidence type="ECO:0000256" key="5">
    <source>
        <dbReference type="ARBA" id="ARBA00022793"/>
    </source>
</evidence>
<name>A0A2S0NAF1_9HYPH</name>
<dbReference type="PANTHER" id="PTHR43466:SF1">
    <property type="entry name" value="2-OXO-4-HYDROXY-4-CARBOXY-5-UREIDOIMIDAZOLINE DECARBOXYLASE-RELATED"/>
    <property type="match status" value="1"/>
</dbReference>
<dbReference type="KEGG" id="phr:C6569_08785"/>
<keyword evidence="9" id="KW-1185">Reference proteome</keyword>
<dbReference type="GO" id="GO:0000255">
    <property type="term" value="P:allantoin metabolic process"/>
    <property type="evidence" value="ECO:0007669"/>
    <property type="project" value="InterPro"/>
</dbReference>
<dbReference type="SUPFAM" id="SSF158694">
    <property type="entry name" value="UraD-Like"/>
    <property type="match status" value="1"/>
</dbReference>